<protein>
    <submittedName>
        <fullName evidence="2">Uncharacterized protein</fullName>
    </submittedName>
</protein>
<dbReference type="EMBL" id="CABVQD010000005">
    <property type="protein sequence ID" value="VWB52575.1"/>
    <property type="molecule type" value="Genomic_DNA"/>
</dbReference>
<proteinExistence type="predicted"/>
<evidence type="ECO:0000256" key="1">
    <source>
        <dbReference type="SAM" id="MobiDB-lite"/>
    </source>
</evidence>
<keyword evidence="3" id="KW-1185">Reference proteome</keyword>
<dbReference type="AlphaFoldDB" id="A0A6P2K8G5"/>
<name>A0A6P2K8G5_9BURK</name>
<accession>A0A6P2K8G5</accession>
<gene>
    <name evidence="2" type="ORF">BPA30113_02282</name>
</gene>
<feature type="region of interest" description="Disordered" evidence="1">
    <location>
        <begin position="26"/>
        <end position="46"/>
    </location>
</feature>
<feature type="region of interest" description="Disordered" evidence="1">
    <location>
        <begin position="64"/>
        <end position="83"/>
    </location>
</feature>
<evidence type="ECO:0000313" key="2">
    <source>
        <dbReference type="EMBL" id="VWB52575.1"/>
    </source>
</evidence>
<evidence type="ECO:0000313" key="3">
    <source>
        <dbReference type="Proteomes" id="UP000494330"/>
    </source>
</evidence>
<reference evidence="2 3" key="1">
    <citation type="submission" date="2019-09" db="EMBL/GenBank/DDBJ databases">
        <authorList>
            <person name="Depoorter E."/>
        </authorList>
    </citation>
    <scope>NUCLEOTIDE SEQUENCE [LARGE SCALE GENOMIC DNA]</scope>
    <source>
        <strain evidence="2">LMG 30113</strain>
    </source>
</reference>
<organism evidence="2 3">
    <name type="scientific">Burkholderia paludis</name>
    <dbReference type="NCBI Taxonomy" id="1506587"/>
    <lineage>
        <taxon>Bacteria</taxon>
        <taxon>Pseudomonadati</taxon>
        <taxon>Pseudomonadota</taxon>
        <taxon>Betaproteobacteria</taxon>
        <taxon>Burkholderiales</taxon>
        <taxon>Burkholderiaceae</taxon>
        <taxon>Burkholderia</taxon>
        <taxon>Burkholderia cepacia complex</taxon>
    </lineage>
</organism>
<dbReference type="RefSeq" id="WP_152603191.1">
    <property type="nucleotide sequence ID" value="NZ_CABVQD010000005.1"/>
</dbReference>
<dbReference type="Proteomes" id="UP000494330">
    <property type="component" value="Unassembled WGS sequence"/>
</dbReference>
<sequence length="83" mass="9464">MAPSQPHALQRPPAEVLYADQFAELKAQDGARSRPPGRQPSLTAARAFIANDRAKLRRYFEQKAARREGTRRRAYYGARNRLP</sequence>